<sequence length="124" mass="12728">MSRSASFQEEFEGLAFFESERNEENGSPPPFGPDDGGETSGDVTTGDYGDASGQTRARRLTSGGVCGSGPKLAVTTAPLCSLSCNENGAKTLKKPILPSLTGSRLLGASFLLVALFHPTASSGV</sequence>
<proteinExistence type="predicted"/>
<name>A0A8J6CKP5_9ROSI</name>
<dbReference type="EMBL" id="JAHUZN010000012">
    <property type="protein sequence ID" value="KAG8474411.1"/>
    <property type="molecule type" value="Genomic_DNA"/>
</dbReference>
<feature type="region of interest" description="Disordered" evidence="1">
    <location>
        <begin position="1"/>
        <end position="70"/>
    </location>
</feature>
<evidence type="ECO:0000313" key="3">
    <source>
        <dbReference type="Proteomes" id="UP000701853"/>
    </source>
</evidence>
<comment type="caution">
    <text evidence="2">The sequence shown here is derived from an EMBL/GenBank/DDBJ whole genome shotgun (WGS) entry which is preliminary data.</text>
</comment>
<accession>A0A8J6CKP5</accession>
<protein>
    <submittedName>
        <fullName evidence="2">Uncharacterized protein</fullName>
    </submittedName>
</protein>
<reference evidence="2 3" key="1">
    <citation type="journal article" date="2021" name="bioRxiv">
        <title>The Gossypium anomalum genome as a resource for cotton improvement and evolutionary analysis of hybrid incompatibility.</title>
        <authorList>
            <person name="Grover C.E."/>
            <person name="Yuan D."/>
            <person name="Arick M.A."/>
            <person name="Miller E.R."/>
            <person name="Hu G."/>
            <person name="Peterson D.G."/>
            <person name="Wendel J.F."/>
            <person name="Udall J.A."/>
        </authorList>
    </citation>
    <scope>NUCLEOTIDE SEQUENCE [LARGE SCALE GENOMIC DNA]</scope>
    <source>
        <strain evidence="2">JFW-Udall</strain>
        <tissue evidence="2">Leaf</tissue>
    </source>
</reference>
<dbReference type="OrthoDB" id="10580354at2759"/>
<organism evidence="2 3">
    <name type="scientific">Gossypium anomalum</name>
    <dbReference type="NCBI Taxonomy" id="47600"/>
    <lineage>
        <taxon>Eukaryota</taxon>
        <taxon>Viridiplantae</taxon>
        <taxon>Streptophyta</taxon>
        <taxon>Embryophyta</taxon>
        <taxon>Tracheophyta</taxon>
        <taxon>Spermatophyta</taxon>
        <taxon>Magnoliopsida</taxon>
        <taxon>eudicotyledons</taxon>
        <taxon>Gunneridae</taxon>
        <taxon>Pentapetalae</taxon>
        <taxon>rosids</taxon>
        <taxon>malvids</taxon>
        <taxon>Malvales</taxon>
        <taxon>Malvaceae</taxon>
        <taxon>Malvoideae</taxon>
        <taxon>Gossypium</taxon>
    </lineage>
</organism>
<keyword evidence="3" id="KW-1185">Reference proteome</keyword>
<evidence type="ECO:0000256" key="1">
    <source>
        <dbReference type="SAM" id="MobiDB-lite"/>
    </source>
</evidence>
<dbReference type="Proteomes" id="UP000701853">
    <property type="component" value="Chromosome 12"/>
</dbReference>
<evidence type="ECO:0000313" key="2">
    <source>
        <dbReference type="EMBL" id="KAG8474411.1"/>
    </source>
</evidence>
<dbReference type="AlphaFoldDB" id="A0A8J6CKP5"/>
<gene>
    <name evidence="2" type="ORF">CXB51_033813</name>
</gene>